<organism evidence="2">
    <name type="scientific">Selaginella moellendorffii</name>
    <name type="common">Spikemoss</name>
    <dbReference type="NCBI Taxonomy" id="88036"/>
    <lineage>
        <taxon>Eukaryota</taxon>
        <taxon>Viridiplantae</taxon>
        <taxon>Streptophyta</taxon>
        <taxon>Embryophyta</taxon>
        <taxon>Tracheophyta</taxon>
        <taxon>Lycopodiopsida</taxon>
        <taxon>Selaginellales</taxon>
        <taxon>Selaginellaceae</taxon>
        <taxon>Selaginella</taxon>
    </lineage>
</organism>
<accession>D8T0U5</accession>
<dbReference type="Gramene" id="EFJ09691">
    <property type="protein sequence ID" value="EFJ09691"/>
    <property type="gene ID" value="SELMODRAFT_427828"/>
</dbReference>
<proteinExistence type="predicted"/>
<dbReference type="InParanoid" id="D8T0U5"/>
<dbReference type="KEGG" id="smo:SELMODRAFT_427828"/>
<dbReference type="EMBL" id="GL377660">
    <property type="protein sequence ID" value="EFJ09691.1"/>
    <property type="molecule type" value="Genomic_DNA"/>
</dbReference>
<gene>
    <name evidence="1" type="ORF">SELMODRAFT_427828</name>
</gene>
<dbReference type="HOGENOM" id="CLU_107364_0_0_1"/>
<dbReference type="Proteomes" id="UP000001514">
    <property type="component" value="Unassembled WGS sequence"/>
</dbReference>
<keyword evidence="2" id="KW-1185">Reference proteome</keyword>
<name>D8T0U5_SELML</name>
<evidence type="ECO:0000313" key="1">
    <source>
        <dbReference type="EMBL" id="EFJ09691.1"/>
    </source>
</evidence>
<sequence length="225" mass="25529">MGNKLVYFQKDFLMSVDIRKLLREVRCLASLVTTYASVSFKTCETDKVPGQQPDFCSLQTISAKGTFGTFESLPIEISSLDLGNHVNPPSCHIERQAICCLGHGNSSTYNFQTQSRSKLSETFCQVCLLPVELWKWIKFLYFSSYCVPLIELNLPLVPVVHFDSLEGESMQELKDYAVQKAEETMAATYKALNLMKRSLPSFFMSRVHQISHTHNTVIDIDHELS</sequence>
<evidence type="ECO:0000313" key="2">
    <source>
        <dbReference type="Proteomes" id="UP000001514"/>
    </source>
</evidence>
<reference evidence="1 2" key="1">
    <citation type="journal article" date="2011" name="Science">
        <title>The Selaginella genome identifies genetic changes associated with the evolution of vascular plants.</title>
        <authorList>
            <person name="Banks J.A."/>
            <person name="Nishiyama T."/>
            <person name="Hasebe M."/>
            <person name="Bowman J.L."/>
            <person name="Gribskov M."/>
            <person name="dePamphilis C."/>
            <person name="Albert V.A."/>
            <person name="Aono N."/>
            <person name="Aoyama T."/>
            <person name="Ambrose B.A."/>
            <person name="Ashton N.W."/>
            <person name="Axtell M.J."/>
            <person name="Barker E."/>
            <person name="Barker M.S."/>
            <person name="Bennetzen J.L."/>
            <person name="Bonawitz N.D."/>
            <person name="Chapple C."/>
            <person name="Cheng C."/>
            <person name="Correa L.G."/>
            <person name="Dacre M."/>
            <person name="DeBarry J."/>
            <person name="Dreyer I."/>
            <person name="Elias M."/>
            <person name="Engstrom E.M."/>
            <person name="Estelle M."/>
            <person name="Feng L."/>
            <person name="Finet C."/>
            <person name="Floyd S.K."/>
            <person name="Frommer W.B."/>
            <person name="Fujita T."/>
            <person name="Gramzow L."/>
            <person name="Gutensohn M."/>
            <person name="Harholt J."/>
            <person name="Hattori M."/>
            <person name="Heyl A."/>
            <person name="Hirai T."/>
            <person name="Hiwatashi Y."/>
            <person name="Ishikawa M."/>
            <person name="Iwata M."/>
            <person name="Karol K.G."/>
            <person name="Koehler B."/>
            <person name="Kolukisaoglu U."/>
            <person name="Kubo M."/>
            <person name="Kurata T."/>
            <person name="Lalonde S."/>
            <person name="Li K."/>
            <person name="Li Y."/>
            <person name="Litt A."/>
            <person name="Lyons E."/>
            <person name="Manning G."/>
            <person name="Maruyama T."/>
            <person name="Michael T.P."/>
            <person name="Mikami K."/>
            <person name="Miyazaki S."/>
            <person name="Morinaga S."/>
            <person name="Murata T."/>
            <person name="Mueller-Roeber B."/>
            <person name="Nelson D.R."/>
            <person name="Obara M."/>
            <person name="Oguri Y."/>
            <person name="Olmstead R.G."/>
            <person name="Onodera N."/>
            <person name="Petersen B.L."/>
            <person name="Pils B."/>
            <person name="Prigge M."/>
            <person name="Rensing S.A."/>
            <person name="Riano-Pachon D.M."/>
            <person name="Roberts A.W."/>
            <person name="Sato Y."/>
            <person name="Scheller H.V."/>
            <person name="Schulz B."/>
            <person name="Schulz C."/>
            <person name="Shakirov E.V."/>
            <person name="Shibagaki N."/>
            <person name="Shinohara N."/>
            <person name="Shippen D.E."/>
            <person name="Soerensen I."/>
            <person name="Sotooka R."/>
            <person name="Sugimoto N."/>
            <person name="Sugita M."/>
            <person name="Sumikawa N."/>
            <person name="Tanurdzic M."/>
            <person name="Theissen G."/>
            <person name="Ulvskov P."/>
            <person name="Wakazuki S."/>
            <person name="Weng J.K."/>
            <person name="Willats W.W."/>
            <person name="Wipf D."/>
            <person name="Wolf P.G."/>
            <person name="Yang L."/>
            <person name="Zimmer A.D."/>
            <person name="Zhu Q."/>
            <person name="Mitros T."/>
            <person name="Hellsten U."/>
            <person name="Loque D."/>
            <person name="Otillar R."/>
            <person name="Salamov A."/>
            <person name="Schmutz J."/>
            <person name="Shapiro H."/>
            <person name="Lindquist E."/>
            <person name="Lucas S."/>
            <person name="Rokhsar D."/>
            <person name="Grigoriev I.V."/>
        </authorList>
    </citation>
    <scope>NUCLEOTIDE SEQUENCE [LARGE SCALE GENOMIC DNA]</scope>
</reference>
<dbReference type="AlphaFoldDB" id="D8T0U5"/>
<protein>
    <submittedName>
        <fullName evidence="1">Uncharacterized protein</fullName>
    </submittedName>
</protein>